<accession>A0A7G2CJE2</accession>
<evidence type="ECO:0000313" key="3">
    <source>
        <dbReference type="EMBL" id="CAD2218382.1"/>
    </source>
</evidence>
<protein>
    <submittedName>
        <fullName evidence="3">Uncharacterized protein</fullName>
    </submittedName>
</protein>
<keyword evidence="2" id="KW-0472">Membrane</keyword>
<feature type="region of interest" description="Disordered" evidence="1">
    <location>
        <begin position="218"/>
        <end position="289"/>
    </location>
</feature>
<gene>
    <name evidence="3" type="ORF">ADEAN_000587000</name>
</gene>
<dbReference type="Proteomes" id="UP000515908">
    <property type="component" value="Chromosome 11"/>
</dbReference>
<keyword evidence="2" id="KW-0812">Transmembrane</keyword>
<dbReference type="AlphaFoldDB" id="A0A7G2CJE2"/>
<keyword evidence="2" id="KW-1133">Transmembrane helix</keyword>
<organism evidence="3 4">
    <name type="scientific">Angomonas deanei</name>
    <dbReference type="NCBI Taxonomy" id="59799"/>
    <lineage>
        <taxon>Eukaryota</taxon>
        <taxon>Discoba</taxon>
        <taxon>Euglenozoa</taxon>
        <taxon>Kinetoplastea</taxon>
        <taxon>Metakinetoplastina</taxon>
        <taxon>Trypanosomatida</taxon>
        <taxon>Trypanosomatidae</taxon>
        <taxon>Strigomonadinae</taxon>
        <taxon>Angomonas</taxon>
    </lineage>
</organism>
<feature type="region of interest" description="Disordered" evidence="1">
    <location>
        <begin position="145"/>
        <end position="165"/>
    </location>
</feature>
<feature type="compositionally biased region" description="Acidic residues" evidence="1">
    <location>
        <begin position="248"/>
        <end position="261"/>
    </location>
</feature>
<feature type="region of interest" description="Disordered" evidence="1">
    <location>
        <begin position="107"/>
        <end position="132"/>
    </location>
</feature>
<sequence>MANGKLAALVLLLIPVGALIFLGVSLYKKYRYKKEASRLKLYGDRKAGEVDDQELGNVIGGGDWLYRDNLDARDHTVIDISNEFDPLAAHAESARDRKARRRVTLMERENGGDVYSSPEHTNTDEEEEEEHAHNNLYQINAAKLDAEEEDESTAEATTPEKGKAGIQKLAEQLRGTPGSGAPPTAHRRENSTAQFENILLSVAPAPAKLSEEFHQKTTTPVPALQLQNVRKETPPAIVHPAASTGNSEEYEEEEEEEEEEPQQGAKEESHDDEDYEYEYEEEEDEEDVR</sequence>
<proteinExistence type="predicted"/>
<name>A0A7G2CJE2_9TRYP</name>
<evidence type="ECO:0000256" key="1">
    <source>
        <dbReference type="SAM" id="MobiDB-lite"/>
    </source>
</evidence>
<evidence type="ECO:0000313" key="4">
    <source>
        <dbReference type="Proteomes" id="UP000515908"/>
    </source>
</evidence>
<keyword evidence="4" id="KW-1185">Reference proteome</keyword>
<evidence type="ECO:0000256" key="2">
    <source>
        <dbReference type="SAM" id="Phobius"/>
    </source>
</evidence>
<reference evidence="3 4" key="1">
    <citation type="submission" date="2020-08" db="EMBL/GenBank/DDBJ databases">
        <authorList>
            <person name="Newling K."/>
            <person name="Davey J."/>
            <person name="Forrester S."/>
        </authorList>
    </citation>
    <scope>NUCLEOTIDE SEQUENCE [LARGE SCALE GENOMIC DNA]</scope>
    <source>
        <strain evidence="4">Crithidia deanei Carvalho (ATCC PRA-265)</strain>
    </source>
</reference>
<feature type="compositionally biased region" description="Polar residues" evidence="1">
    <location>
        <begin position="218"/>
        <end position="228"/>
    </location>
</feature>
<feature type="compositionally biased region" description="Acidic residues" evidence="1">
    <location>
        <begin position="270"/>
        <end position="289"/>
    </location>
</feature>
<dbReference type="EMBL" id="LR877155">
    <property type="protein sequence ID" value="CAD2218382.1"/>
    <property type="molecule type" value="Genomic_DNA"/>
</dbReference>
<dbReference type="VEuPathDB" id="TriTrypDB:ADEAN_000587000"/>
<feature type="transmembrane region" description="Helical" evidence="2">
    <location>
        <begin position="6"/>
        <end position="27"/>
    </location>
</feature>